<dbReference type="EMBL" id="MUHB01000006">
    <property type="protein sequence ID" value="OXB06560.1"/>
    <property type="molecule type" value="Genomic_DNA"/>
</dbReference>
<evidence type="ECO:0000313" key="6">
    <source>
        <dbReference type="Proteomes" id="UP000198431"/>
    </source>
</evidence>
<name>A0AB36P443_9FLAO</name>
<feature type="domain" description="BAAT/Acyl-CoA thioester hydrolase C-terminal" evidence="2">
    <location>
        <begin position="146"/>
        <end position="275"/>
    </location>
</feature>
<dbReference type="EMBL" id="FRBX01000002">
    <property type="protein sequence ID" value="SHL94324.1"/>
    <property type="molecule type" value="Genomic_DNA"/>
</dbReference>
<evidence type="ECO:0000313" key="5">
    <source>
        <dbReference type="Proteomes" id="UP000184216"/>
    </source>
</evidence>
<feature type="chain" id="PRO_5044218023" evidence="1">
    <location>
        <begin position="23"/>
        <end position="337"/>
    </location>
</feature>
<organism evidence="3 6">
    <name type="scientific">Flavobacterium pectinovorum</name>
    <dbReference type="NCBI Taxonomy" id="29533"/>
    <lineage>
        <taxon>Bacteria</taxon>
        <taxon>Pseudomonadati</taxon>
        <taxon>Bacteroidota</taxon>
        <taxon>Flavobacteriia</taxon>
        <taxon>Flavobacteriales</taxon>
        <taxon>Flavobacteriaceae</taxon>
        <taxon>Flavobacterium</taxon>
    </lineage>
</organism>
<dbReference type="Proteomes" id="UP000198431">
    <property type="component" value="Unassembled WGS sequence"/>
</dbReference>
<gene>
    <name evidence="3" type="ORF">B0A72_05820</name>
    <name evidence="4" type="ORF">SAMN05444387_1503</name>
</gene>
<dbReference type="InterPro" id="IPR014940">
    <property type="entry name" value="BAAT_C"/>
</dbReference>
<dbReference type="SUPFAM" id="SSF53474">
    <property type="entry name" value="alpha/beta-Hydrolases"/>
    <property type="match status" value="1"/>
</dbReference>
<dbReference type="PANTHER" id="PTHR43265">
    <property type="entry name" value="ESTERASE ESTD"/>
    <property type="match status" value="1"/>
</dbReference>
<sequence>MKIFNYFLRTFISFFSCFVLNAQTDVDFHIQKAGFEKSSIKIKNDTIVFLMSKSKSTNPKPTILFIQGSKPLPLIFYDQQVTNSIIPFDIKEHTEKFNFVIVARKGIPLIGTYDRDVSGYKNEKDEVPKDYVLNDNLYYRVNQIKEILNYLYKSSKVKKDSIFVIGHSEGYRVAAKLSEKNMKITKLVCMSADPFNRIAESIMRERIKSFEAKNDGSNQTEINELMNDYRNIAISKIQYKDKVEFNNWLSYNENLSFKSLQKFKNPLLIVYGTNDIGSIHNDLIPFLLPKNNVSIKAYSGYGHNFERKEFDLNEKPLDDSYHWDEVFKDVLQWLMSK</sequence>
<evidence type="ECO:0000313" key="3">
    <source>
        <dbReference type="EMBL" id="OXB06560.1"/>
    </source>
</evidence>
<proteinExistence type="predicted"/>
<dbReference type="Proteomes" id="UP000184216">
    <property type="component" value="Unassembled WGS sequence"/>
</dbReference>
<protein>
    <submittedName>
        <fullName evidence="4">BAAT / Acyl-CoA thioester hydrolase C terminal</fullName>
    </submittedName>
</protein>
<dbReference type="RefSeq" id="WP_073394408.1">
    <property type="nucleotide sequence ID" value="NZ_FRBX01000002.1"/>
</dbReference>
<dbReference type="PANTHER" id="PTHR43265:SF1">
    <property type="entry name" value="ESTERASE ESTD"/>
    <property type="match status" value="1"/>
</dbReference>
<feature type="signal peptide" evidence="1">
    <location>
        <begin position="1"/>
        <end position="22"/>
    </location>
</feature>
<evidence type="ECO:0000313" key="4">
    <source>
        <dbReference type="EMBL" id="SHL94324.1"/>
    </source>
</evidence>
<reference evidence="4 5" key="2">
    <citation type="submission" date="2016-11" db="EMBL/GenBank/DDBJ databases">
        <authorList>
            <person name="Varghese N."/>
            <person name="Submissions S."/>
        </authorList>
    </citation>
    <scope>NUCLEOTIDE SEQUENCE [LARGE SCALE GENOMIC DNA]</scope>
    <source>
        <strain evidence="4 5">DSM 6368</strain>
    </source>
</reference>
<evidence type="ECO:0000259" key="2">
    <source>
        <dbReference type="Pfam" id="PF08840"/>
    </source>
</evidence>
<dbReference type="InterPro" id="IPR029058">
    <property type="entry name" value="AB_hydrolase_fold"/>
</dbReference>
<reference evidence="3 6" key="1">
    <citation type="submission" date="2016-11" db="EMBL/GenBank/DDBJ databases">
        <title>Whole genomes of Flavobacteriaceae.</title>
        <authorList>
            <person name="Stine C."/>
            <person name="Li C."/>
            <person name="Tadesse D."/>
        </authorList>
    </citation>
    <scope>NUCLEOTIDE SEQUENCE [LARGE SCALE GENOMIC DNA]</scope>
    <source>
        <strain evidence="3 6">ATCC 19366</strain>
    </source>
</reference>
<dbReference type="Gene3D" id="3.40.50.1820">
    <property type="entry name" value="alpha/beta hydrolase"/>
    <property type="match status" value="1"/>
</dbReference>
<keyword evidence="5" id="KW-1185">Reference proteome</keyword>
<keyword evidence="4" id="KW-0378">Hydrolase</keyword>
<evidence type="ECO:0000256" key="1">
    <source>
        <dbReference type="SAM" id="SignalP"/>
    </source>
</evidence>
<dbReference type="GO" id="GO:0052689">
    <property type="term" value="F:carboxylic ester hydrolase activity"/>
    <property type="evidence" value="ECO:0007669"/>
    <property type="project" value="TreeGrafter"/>
</dbReference>
<comment type="caution">
    <text evidence="3">The sequence shown here is derived from an EMBL/GenBank/DDBJ whole genome shotgun (WGS) entry which is preliminary data.</text>
</comment>
<dbReference type="Pfam" id="PF08840">
    <property type="entry name" value="BAAT_C"/>
    <property type="match status" value="1"/>
</dbReference>
<keyword evidence="1" id="KW-0732">Signal</keyword>
<dbReference type="AlphaFoldDB" id="A0AB36P443"/>
<dbReference type="InterPro" id="IPR053145">
    <property type="entry name" value="AB_hydrolase_Est10"/>
</dbReference>
<accession>A0AB36P443</accession>